<dbReference type="Gene3D" id="3.40.50.1820">
    <property type="entry name" value="alpha/beta hydrolase"/>
    <property type="match status" value="1"/>
</dbReference>
<feature type="compositionally biased region" description="Basic and acidic residues" evidence="3">
    <location>
        <begin position="237"/>
        <end position="254"/>
    </location>
</feature>
<name>A0A6A6F2N3_9PEZI</name>
<dbReference type="Pfam" id="PF08386">
    <property type="entry name" value="Abhydrolase_4"/>
    <property type="match status" value="1"/>
</dbReference>
<protein>
    <recommendedName>
        <fullName evidence="5">Peptidase S33 tripeptidyl aminopeptidase-like C-terminal domain-containing protein</fullName>
    </recommendedName>
</protein>
<evidence type="ECO:0000259" key="5">
    <source>
        <dbReference type="Pfam" id="PF08386"/>
    </source>
</evidence>
<dbReference type="SUPFAM" id="SSF53474">
    <property type="entry name" value="alpha/beta-Hydrolases"/>
    <property type="match status" value="1"/>
</dbReference>
<accession>A0A6A6F2N3</accession>
<feature type="chain" id="PRO_5025628504" description="Peptidase S33 tripeptidyl aminopeptidase-like C-terminal domain-containing protein" evidence="4">
    <location>
        <begin position="21"/>
        <end position="613"/>
    </location>
</feature>
<dbReference type="InterPro" id="IPR013595">
    <property type="entry name" value="Pept_S33_TAP-like_C"/>
</dbReference>
<feature type="domain" description="Peptidase S33 tripeptidyl aminopeptidase-like C-terminal" evidence="5">
    <location>
        <begin position="504"/>
        <end position="583"/>
    </location>
</feature>
<dbReference type="AlphaFoldDB" id="A0A6A6F2N3"/>
<dbReference type="GO" id="GO:0016787">
    <property type="term" value="F:hydrolase activity"/>
    <property type="evidence" value="ECO:0007669"/>
    <property type="project" value="UniProtKB-KW"/>
</dbReference>
<dbReference type="PANTHER" id="PTHR43248:SF25">
    <property type="entry name" value="AB HYDROLASE-1 DOMAIN-CONTAINING PROTEIN-RELATED"/>
    <property type="match status" value="1"/>
</dbReference>
<feature type="region of interest" description="Disordered" evidence="3">
    <location>
        <begin position="237"/>
        <end position="257"/>
    </location>
</feature>
<dbReference type="EMBL" id="ML992702">
    <property type="protein sequence ID" value="KAF2207574.1"/>
    <property type="molecule type" value="Genomic_DNA"/>
</dbReference>
<sequence>MKIPVPGLLLFCICVNPASTLTPNFWNLKSPANSTSASKRPEFDWSSLNSSTELVYEPCYGQKFQCARLTVPLDWRNESNPNIVSLPIIRLPASVPTSDPNHGGTIITNPGGPGGPGTLWILDNAELVQQKLEGPRSYEILSFDPRGIFNSVPNAYCFDDAVQAEVWYDQKEAVGGLTSSEYALKFNWAAERARGELCATTQNGRYSNGDNLRQHVSTAYVARDLLEIVRKVDAHKRGGDGRRAADDRQRPFREDGEDTMPKLQYYGVSYGTFLGETFAAMYPEHVGRMLLDANLDADNWVSRYEASIDDHLAIREYFFETCFHGKRACDFYRDTDQTPQDINDRFNELLHLLEQVPAYATGDGRATPITRSVLIQGFMTTTYQPLLFFRPYAQFLNDVATQRNPGVPFWQRPIPTKDAFSDKLLAQQYLGGEATPAVHCSDGPEPIPESEDQFSAFTAYLHNLTARFGPEVAGLQADFKIACWSWPRSLRTKWRFDGPFGVAEQQQQHAIAPGTPILFVNNRLDPATPATSARKMAARYAGSVLLVQDSVGHGALFPPGRCVWGHVKAYFDHGVLPLEGTVCAADCVPFGDGCEGLREGVGGGFVSRAQIIR</sequence>
<comment type="similarity">
    <text evidence="1">Belongs to the peptidase S33 family.</text>
</comment>
<keyword evidence="4" id="KW-0732">Signal</keyword>
<proteinExistence type="inferred from homology"/>
<keyword evidence="2" id="KW-0378">Hydrolase</keyword>
<evidence type="ECO:0000256" key="2">
    <source>
        <dbReference type="ARBA" id="ARBA00022801"/>
    </source>
</evidence>
<evidence type="ECO:0000313" key="6">
    <source>
        <dbReference type="EMBL" id="KAF2207574.1"/>
    </source>
</evidence>
<evidence type="ECO:0000313" key="7">
    <source>
        <dbReference type="Proteomes" id="UP000799539"/>
    </source>
</evidence>
<evidence type="ECO:0000256" key="1">
    <source>
        <dbReference type="ARBA" id="ARBA00010088"/>
    </source>
</evidence>
<dbReference type="Proteomes" id="UP000799539">
    <property type="component" value="Unassembled WGS sequence"/>
</dbReference>
<dbReference type="OrthoDB" id="425534at2759"/>
<evidence type="ECO:0000256" key="3">
    <source>
        <dbReference type="SAM" id="MobiDB-lite"/>
    </source>
</evidence>
<gene>
    <name evidence="6" type="ORF">CERZMDRAFT_50914</name>
</gene>
<reference evidence="6" key="1">
    <citation type="journal article" date="2020" name="Stud. Mycol.">
        <title>101 Dothideomycetes genomes: a test case for predicting lifestyles and emergence of pathogens.</title>
        <authorList>
            <person name="Haridas S."/>
            <person name="Albert R."/>
            <person name="Binder M."/>
            <person name="Bloem J."/>
            <person name="Labutti K."/>
            <person name="Salamov A."/>
            <person name="Andreopoulos B."/>
            <person name="Baker S."/>
            <person name="Barry K."/>
            <person name="Bills G."/>
            <person name="Bluhm B."/>
            <person name="Cannon C."/>
            <person name="Castanera R."/>
            <person name="Culley D."/>
            <person name="Daum C."/>
            <person name="Ezra D."/>
            <person name="Gonzalez J."/>
            <person name="Henrissat B."/>
            <person name="Kuo A."/>
            <person name="Liang C."/>
            <person name="Lipzen A."/>
            <person name="Lutzoni F."/>
            <person name="Magnuson J."/>
            <person name="Mondo S."/>
            <person name="Nolan M."/>
            <person name="Ohm R."/>
            <person name="Pangilinan J."/>
            <person name="Park H.-J."/>
            <person name="Ramirez L."/>
            <person name="Alfaro M."/>
            <person name="Sun H."/>
            <person name="Tritt A."/>
            <person name="Yoshinaga Y."/>
            <person name="Zwiers L.-H."/>
            <person name="Turgeon B."/>
            <person name="Goodwin S."/>
            <person name="Spatafora J."/>
            <person name="Crous P."/>
            <person name="Grigoriev I."/>
        </authorList>
    </citation>
    <scope>NUCLEOTIDE SEQUENCE</scope>
    <source>
        <strain evidence="6">SCOH1-5</strain>
    </source>
</reference>
<feature type="signal peptide" evidence="4">
    <location>
        <begin position="1"/>
        <end position="20"/>
    </location>
</feature>
<dbReference type="InterPro" id="IPR029058">
    <property type="entry name" value="AB_hydrolase_fold"/>
</dbReference>
<dbReference type="InterPro" id="IPR051601">
    <property type="entry name" value="Serine_prot/Carboxylest_S33"/>
</dbReference>
<organism evidence="6 7">
    <name type="scientific">Cercospora zeae-maydis SCOH1-5</name>
    <dbReference type="NCBI Taxonomy" id="717836"/>
    <lineage>
        <taxon>Eukaryota</taxon>
        <taxon>Fungi</taxon>
        <taxon>Dikarya</taxon>
        <taxon>Ascomycota</taxon>
        <taxon>Pezizomycotina</taxon>
        <taxon>Dothideomycetes</taxon>
        <taxon>Dothideomycetidae</taxon>
        <taxon>Mycosphaerellales</taxon>
        <taxon>Mycosphaerellaceae</taxon>
        <taxon>Cercospora</taxon>
    </lineage>
</organism>
<keyword evidence="7" id="KW-1185">Reference proteome</keyword>
<evidence type="ECO:0000256" key="4">
    <source>
        <dbReference type="SAM" id="SignalP"/>
    </source>
</evidence>
<dbReference type="PANTHER" id="PTHR43248">
    <property type="entry name" value="2-SUCCINYL-6-HYDROXY-2,4-CYCLOHEXADIENE-1-CARBOXYLATE SYNTHASE"/>
    <property type="match status" value="1"/>
</dbReference>